<sequence length="309" mass="34592">MTNGANAIVIKCQPNPGLPANVLKPVIDERFVVPVNAAILSHRAPQWVVPWLPEPFMRGLTRAILGGNVLRQTYPIGCPPLRIYRKFASWAWLAPPATLYTAVTSPPRSRYNSRPHLLPTWDESRALWIQAKDLSMKLATKHLALAAMLATIGFTASAQPQNPPAGGPGAMPGHSMMRDGFHFGRDPAQMQKHREERMAERMATFKRALQVTPAQEGAWTAWTQAMRPAQHQRPDQAEMLRMTTPERIDRMRALRNAHIAEQDRKADATKTFYATLSVEQKRVFDTASMKFMGRGMGERGGRHGWHHGG</sequence>
<evidence type="ECO:0008006" key="4">
    <source>
        <dbReference type="Google" id="ProtNLM"/>
    </source>
</evidence>
<organism evidence="2 3">
    <name type="scientific">Caenimonas koreensis DSM 17982</name>
    <dbReference type="NCBI Taxonomy" id="1121255"/>
    <lineage>
        <taxon>Bacteria</taxon>
        <taxon>Pseudomonadati</taxon>
        <taxon>Pseudomonadota</taxon>
        <taxon>Betaproteobacteria</taxon>
        <taxon>Burkholderiales</taxon>
        <taxon>Comamonadaceae</taxon>
        <taxon>Caenimonas</taxon>
    </lineage>
</organism>
<feature type="region of interest" description="Disordered" evidence="1">
    <location>
        <begin position="157"/>
        <end position="176"/>
    </location>
</feature>
<keyword evidence="3" id="KW-1185">Reference proteome</keyword>
<reference evidence="2 3" key="1">
    <citation type="submission" date="2019-11" db="EMBL/GenBank/DDBJ databases">
        <title>Caenimonas koreensis gen. nov., sp. nov., isolated from activated sludge.</title>
        <authorList>
            <person name="Seung H.R."/>
        </authorList>
    </citation>
    <scope>NUCLEOTIDE SEQUENCE [LARGE SCALE GENOMIC DNA]</scope>
    <source>
        <strain evidence="2 3">EMB320</strain>
    </source>
</reference>
<dbReference type="Proteomes" id="UP000487350">
    <property type="component" value="Unassembled WGS sequence"/>
</dbReference>
<dbReference type="OrthoDB" id="5298564at2"/>
<proteinExistence type="predicted"/>
<dbReference type="EMBL" id="WJBU01000005">
    <property type="protein sequence ID" value="MRD46864.1"/>
    <property type="molecule type" value="Genomic_DNA"/>
</dbReference>
<comment type="caution">
    <text evidence="2">The sequence shown here is derived from an EMBL/GenBank/DDBJ whole genome shotgun (WGS) entry which is preliminary data.</text>
</comment>
<accession>A0A844AS25</accession>
<dbReference type="Pfam" id="PF07813">
    <property type="entry name" value="LTXXQ"/>
    <property type="match status" value="1"/>
</dbReference>
<protein>
    <recommendedName>
        <fullName evidence="4">LTXXQ motif family protein</fullName>
    </recommendedName>
</protein>
<evidence type="ECO:0000313" key="3">
    <source>
        <dbReference type="Proteomes" id="UP000487350"/>
    </source>
</evidence>
<evidence type="ECO:0000313" key="2">
    <source>
        <dbReference type="EMBL" id="MRD46864.1"/>
    </source>
</evidence>
<dbReference type="GO" id="GO:0042597">
    <property type="term" value="C:periplasmic space"/>
    <property type="evidence" value="ECO:0007669"/>
    <property type="project" value="InterPro"/>
</dbReference>
<evidence type="ECO:0000256" key="1">
    <source>
        <dbReference type="SAM" id="MobiDB-lite"/>
    </source>
</evidence>
<gene>
    <name evidence="2" type="ORF">GHT07_06225</name>
</gene>
<dbReference type="AlphaFoldDB" id="A0A844AS25"/>
<name>A0A844AS25_9BURK</name>
<dbReference type="InterPro" id="IPR012899">
    <property type="entry name" value="LTXXQ"/>
</dbReference>